<feature type="compositionally biased region" description="Basic and acidic residues" evidence="1">
    <location>
        <begin position="166"/>
        <end position="196"/>
    </location>
</feature>
<feature type="compositionally biased region" description="Basic and acidic residues" evidence="1">
    <location>
        <begin position="347"/>
        <end position="374"/>
    </location>
</feature>
<feature type="compositionally biased region" description="Basic and acidic residues" evidence="1">
    <location>
        <begin position="424"/>
        <end position="452"/>
    </location>
</feature>
<feature type="compositionally biased region" description="Polar residues" evidence="1">
    <location>
        <begin position="542"/>
        <end position="551"/>
    </location>
</feature>
<gene>
    <name evidence="2" type="ORF">THAOC_09462</name>
</gene>
<feature type="region of interest" description="Disordered" evidence="1">
    <location>
        <begin position="96"/>
        <end position="141"/>
    </location>
</feature>
<feature type="region of interest" description="Disordered" evidence="1">
    <location>
        <begin position="528"/>
        <end position="551"/>
    </location>
</feature>
<feature type="region of interest" description="Disordered" evidence="1">
    <location>
        <begin position="400"/>
        <end position="454"/>
    </location>
</feature>
<reference evidence="2 3" key="1">
    <citation type="journal article" date="2012" name="Genome Biol.">
        <title>Genome and low-iron response of an oceanic diatom adapted to chronic iron limitation.</title>
        <authorList>
            <person name="Lommer M."/>
            <person name="Specht M."/>
            <person name="Roy A.S."/>
            <person name="Kraemer L."/>
            <person name="Andreson R."/>
            <person name="Gutowska M.A."/>
            <person name="Wolf J."/>
            <person name="Bergner S.V."/>
            <person name="Schilhabel M.B."/>
            <person name="Klostermeier U.C."/>
            <person name="Beiko R.G."/>
            <person name="Rosenstiel P."/>
            <person name="Hippler M."/>
            <person name="Laroche J."/>
        </authorList>
    </citation>
    <scope>NUCLEOTIDE SEQUENCE [LARGE SCALE GENOMIC DNA]</scope>
    <source>
        <strain evidence="2 3">CCMP1005</strain>
    </source>
</reference>
<keyword evidence="3" id="KW-1185">Reference proteome</keyword>
<name>K0TFJ9_THAOC</name>
<sequence length="551" mass="60956">PSMHARAQHGSDYISLASRARRCRQFVLGLRRQFVLGLRRFASTVRIERDYRALLEEPSAAEEADPSLYPGSALSQVGELARSGQAGYASLREMSKCDEKGTPPRHGHHAYQRSQASSDRDERRRYPHPCAQQPTQVAPRAVPEAPVYALHQALHGRPDAGGSELGETHRRREPDQVEDRGPYELSREERGLRRDPQPVAAGGETDVEEESQGQAAYSRGHDGIRTERALQFPREPRRQNAADRERGPDQDLGVPEHLPRAPGVRFLPREPPVDRRAVPVPPPRPPRGEAGEHARQRQRRADRVKSEHVGHEPLPSHPQYEAAREAVAESAEEAEPAEVRPFGFGQGRDDDAVDETRHSRVEDRREEERRRKAELMANKNTATVFRCPVLSATAPLFSSNGVVSHQGADRLQPTDGAGRHARRPHEQTHLRDEAAGAEAVHEEEKADLRPLVDGDGGAQFTEPFAGAGPPPGCEAETMDVEWESVVLLVAPEPAERPERPERSRISVTRRHTPPLRYAAAWSCDAAAAAGVDTGRTEVEGPSPTSMLNMTS</sequence>
<feature type="compositionally biased region" description="Basic and acidic residues" evidence="1">
    <location>
        <begin position="493"/>
        <end position="504"/>
    </location>
</feature>
<feature type="region of interest" description="Disordered" evidence="1">
    <location>
        <begin position="491"/>
        <end position="511"/>
    </location>
</feature>
<protein>
    <submittedName>
        <fullName evidence="2">Uncharacterized protein</fullName>
    </submittedName>
</protein>
<feature type="non-terminal residue" evidence="2">
    <location>
        <position position="1"/>
    </location>
</feature>
<organism evidence="2 3">
    <name type="scientific">Thalassiosira oceanica</name>
    <name type="common">Marine diatom</name>
    <dbReference type="NCBI Taxonomy" id="159749"/>
    <lineage>
        <taxon>Eukaryota</taxon>
        <taxon>Sar</taxon>
        <taxon>Stramenopiles</taxon>
        <taxon>Ochrophyta</taxon>
        <taxon>Bacillariophyta</taxon>
        <taxon>Coscinodiscophyceae</taxon>
        <taxon>Thalassiosirophycidae</taxon>
        <taxon>Thalassiosirales</taxon>
        <taxon>Thalassiosiraceae</taxon>
        <taxon>Thalassiosira</taxon>
    </lineage>
</organism>
<feature type="compositionally biased region" description="Basic and acidic residues" evidence="1">
    <location>
        <begin position="267"/>
        <end position="277"/>
    </location>
</feature>
<feature type="region of interest" description="Disordered" evidence="1">
    <location>
        <begin position="155"/>
        <end position="375"/>
    </location>
</feature>
<accession>K0TFJ9</accession>
<evidence type="ECO:0000256" key="1">
    <source>
        <dbReference type="SAM" id="MobiDB-lite"/>
    </source>
</evidence>
<dbReference type="AlphaFoldDB" id="K0TFJ9"/>
<feature type="compositionally biased region" description="Basic and acidic residues" evidence="1">
    <location>
        <begin position="219"/>
        <end position="249"/>
    </location>
</feature>
<dbReference type="Proteomes" id="UP000266841">
    <property type="component" value="Unassembled WGS sequence"/>
</dbReference>
<proteinExistence type="predicted"/>
<comment type="caution">
    <text evidence="2">The sequence shown here is derived from an EMBL/GenBank/DDBJ whole genome shotgun (WGS) entry which is preliminary data.</text>
</comment>
<feature type="compositionally biased region" description="Basic and acidic residues" evidence="1">
    <location>
        <begin position="286"/>
        <end position="311"/>
    </location>
</feature>
<dbReference type="EMBL" id="AGNL01010271">
    <property type="protein sequence ID" value="EJK69292.1"/>
    <property type="molecule type" value="Genomic_DNA"/>
</dbReference>
<evidence type="ECO:0000313" key="3">
    <source>
        <dbReference type="Proteomes" id="UP000266841"/>
    </source>
</evidence>
<evidence type="ECO:0000313" key="2">
    <source>
        <dbReference type="EMBL" id="EJK69292.1"/>
    </source>
</evidence>